<gene>
    <name evidence="2" type="ORF">NCTC8297_02096</name>
</gene>
<proteinExistence type="predicted"/>
<evidence type="ECO:0000313" key="2">
    <source>
        <dbReference type="EMBL" id="SUG46858.1"/>
    </source>
</evidence>
<reference evidence="2 3" key="1">
    <citation type="submission" date="2018-06" db="EMBL/GenBank/DDBJ databases">
        <authorList>
            <consortium name="Pathogen Informatics"/>
            <person name="Doyle S."/>
        </authorList>
    </citation>
    <scope>NUCLEOTIDE SEQUENCE [LARGE SCALE GENOMIC DNA]</scope>
    <source>
        <strain evidence="2 3">NCTC8297</strain>
    </source>
</reference>
<organism evidence="2 3">
    <name type="scientific">Salmonella enterica subsp. arizonae</name>
    <dbReference type="NCBI Taxonomy" id="59203"/>
    <lineage>
        <taxon>Bacteria</taxon>
        <taxon>Pseudomonadati</taxon>
        <taxon>Pseudomonadota</taxon>
        <taxon>Gammaproteobacteria</taxon>
        <taxon>Enterobacterales</taxon>
        <taxon>Enterobacteriaceae</taxon>
        <taxon>Salmonella</taxon>
    </lineage>
</organism>
<evidence type="ECO:0000256" key="1">
    <source>
        <dbReference type="SAM" id="MobiDB-lite"/>
    </source>
</evidence>
<accession>A0A379T8A2</accession>
<dbReference type="EMBL" id="UGXG01000002">
    <property type="protein sequence ID" value="SUG46858.1"/>
    <property type="molecule type" value="Genomic_DNA"/>
</dbReference>
<protein>
    <submittedName>
        <fullName evidence="2">Uncharacterized protein</fullName>
    </submittedName>
</protein>
<name>A0A379T8A2_SALER</name>
<dbReference type="Proteomes" id="UP000254741">
    <property type="component" value="Unassembled WGS sequence"/>
</dbReference>
<sequence length="71" mass="7394">MLKENTSSSTASLMVTPPSLPKGGGTLSGMGEALGQAGPGGHGVNDITSTRKRGSWFCAFIIIDLQQLCWK</sequence>
<dbReference type="AlphaFoldDB" id="A0A379T8A2"/>
<feature type="compositionally biased region" description="Polar residues" evidence="1">
    <location>
        <begin position="1"/>
        <end position="13"/>
    </location>
</feature>
<evidence type="ECO:0000313" key="3">
    <source>
        <dbReference type="Proteomes" id="UP000254741"/>
    </source>
</evidence>
<feature type="region of interest" description="Disordered" evidence="1">
    <location>
        <begin position="1"/>
        <end position="46"/>
    </location>
</feature>